<dbReference type="PANTHER" id="PTHR14187">
    <property type="entry name" value="ALPHA KINASE/ELONGATION FACTOR 2 KINASE"/>
    <property type="match status" value="1"/>
</dbReference>
<protein>
    <recommendedName>
        <fullName evidence="3">Heat shock protein Hsp70</fullName>
    </recommendedName>
</protein>
<dbReference type="InterPro" id="IPR043129">
    <property type="entry name" value="ATPase_NBD"/>
</dbReference>
<evidence type="ECO:0000313" key="1">
    <source>
        <dbReference type="EMBL" id="KZZ99053.1"/>
    </source>
</evidence>
<organism evidence="1 2">
    <name type="scientific">Moelleriella libera RCEF 2490</name>
    <dbReference type="NCBI Taxonomy" id="1081109"/>
    <lineage>
        <taxon>Eukaryota</taxon>
        <taxon>Fungi</taxon>
        <taxon>Dikarya</taxon>
        <taxon>Ascomycota</taxon>
        <taxon>Pezizomycotina</taxon>
        <taxon>Sordariomycetes</taxon>
        <taxon>Hypocreomycetidae</taxon>
        <taxon>Hypocreales</taxon>
        <taxon>Clavicipitaceae</taxon>
        <taxon>Moelleriella</taxon>
    </lineage>
</organism>
<name>A0A168EQN2_9HYPO</name>
<dbReference type="SUPFAM" id="SSF53067">
    <property type="entry name" value="Actin-like ATPase domain"/>
    <property type="match status" value="1"/>
</dbReference>
<reference evidence="1 2" key="1">
    <citation type="journal article" date="2016" name="Genome Biol. Evol.">
        <title>Divergent and convergent evolution of fungal pathogenicity.</title>
        <authorList>
            <person name="Shang Y."/>
            <person name="Xiao G."/>
            <person name="Zheng P."/>
            <person name="Cen K."/>
            <person name="Zhan S."/>
            <person name="Wang C."/>
        </authorList>
    </citation>
    <scope>NUCLEOTIDE SEQUENCE [LARGE SCALE GENOMIC DNA]</scope>
    <source>
        <strain evidence="1 2">RCEF 2490</strain>
    </source>
</reference>
<comment type="caution">
    <text evidence="1">The sequence shown here is derived from an EMBL/GenBank/DDBJ whole genome shotgun (WGS) entry which is preliminary data.</text>
</comment>
<sequence>MAQLRGQPEKGLKWDSWELTGRELRNIFAPLIAEILKLIGEQVNRSIAKRGGKVLNGILLVGGFGSSQYLRQQVVKKFPDIQVIQPNDAWAAVVKGAVISKIPRKAVVTSVCATRHLGVEAWHSYDRKIDRGQASRTDRTGRVEVERMMWYIKKGEDLRRNQKVTFPFFREVDTGYLPDDLVFDSELWDCDEEQAPRHRSSSVSVSMNCKVRCDLSTVPKSFFKRRRDVEGKIYYEVYYDLVVTLESAVMTFSVEVNRKTMGSVEAKFD</sequence>
<accession>A0A168EQN2</accession>
<evidence type="ECO:0008006" key="3">
    <source>
        <dbReference type="Google" id="ProtNLM"/>
    </source>
</evidence>
<dbReference type="AlphaFoldDB" id="A0A168EQN2"/>
<evidence type="ECO:0000313" key="2">
    <source>
        <dbReference type="Proteomes" id="UP000078544"/>
    </source>
</evidence>
<proteinExistence type="predicted"/>
<keyword evidence="2" id="KW-1185">Reference proteome</keyword>
<dbReference type="Proteomes" id="UP000078544">
    <property type="component" value="Unassembled WGS sequence"/>
</dbReference>
<dbReference type="OrthoDB" id="2963168at2759"/>
<dbReference type="PANTHER" id="PTHR14187:SF82">
    <property type="entry name" value="FAMILY CHAPERONE, PUTATIVE (AFU_ORTHOLOGUE AFUA_7G08575)-RELATED"/>
    <property type="match status" value="1"/>
</dbReference>
<dbReference type="STRING" id="1081109.A0A168EQN2"/>
<dbReference type="EMBL" id="AZGY01000004">
    <property type="protein sequence ID" value="KZZ99053.1"/>
    <property type="molecule type" value="Genomic_DNA"/>
</dbReference>
<gene>
    <name evidence="1" type="ORF">AAL_02604</name>
</gene>